<organism evidence="1 2">
    <name type="scientific">Leptospira alstonii serovar Sichuan str. 79601</name>
    <dbReference type="NCBI Taxonomy" id="1218565"/>
    <lineage>
        <taxon>Bacteria</taxon>
        <taxon>Pseudomonadati</taxon>
        <taxon>Spirochaetota</taxon>
        <taxon>Spirochaetia</taxon>
        <taxon>Leptospirales</taxon>
        <taxon>Leptospiraceae</taxon>
        <taxon>Leptospira</taxon>
    </lineage>
</organism>
<comment type="caution">
    <text evidence="1">The sequence shown here is derived from an EMBL/GenBank/DDBJ whole genome shotgun (WGS) entry which is preliminary data.</text>
</comment>
<proteinExistence type="predicted"/>
<reference evidence="1 2" key="1">
    <citation type="submission" date="2013-01" db="EMBL/GenBank/DDBJ databases">
        <authorList>
            <person name="Harkins D.M."/>
            <person name="Durkin A.S."/>
            <person name="Brinkac L.M."/>
            <person name="Haft D.H."/>
            <person name="Selengut J.D."/>
            <person name="Sanka R."/>
            <person name="DePew J."/>
            <person name="Purushe J."/>
            <person name="Galloway R.L."/>
            <person name="Vinetz J.M."/>
            <person name="Sutton G.G."/>
            <person name="Nierman W.C."/>
            <person name="Fouts D.E."/>
        </authorList>
    </citation>
    <scope>NUCLEOTIDE SEQUENCE [LARGE SCALE GENOMIC DNA]</scope>
    <source>
        <strain evidence="1 2">79601</strain>
    </source>
</reference>
<dbReference type="PATRIC" id="fig|1218565.3.peg.4422"/>
<evidence type="ECO:0000313" key="1">
    <source>
        <dbReference type="EMBL" id="EMJ90756.1"/>
    </source>
</evidence>
<gene>
    <name evidence="1" type="ORF">LEP1GSC194_0012</name>
</gene>
<evidence type="ECO:0008006" key="3">
    <source>
        <dbReference type="Google" id="ProtNLM"/>
    </source>
</evidence>
<dbReference type="AlphaFoldDB" id="M6CJD7"/>
<dbReference type="EMBL" id="ANIK01000120">
    <property type="protein sequence ID" value="EMJ90756.1"/>
    <property type="molecule type" value="Genomic_DNA"/>
</dbReference>
<accession>M6CJD7</accession>
<dbReference type="Proteomes" id="UP000011988">
    <property type="component" value="Unassembled WGS sequence"/>
</dbReference>
<evidence type="ECO:0000313" key="2">
    <source>
        <dbReference type="Proteomes" id="UP000011988"/>
    </source>
</evidence>
<protein>
    <recommendedName>
        <fullName evidence="3">Lipoprotein</fullName>
    </recommendedName>
</protein>
<sequence>MLLECNPYGIGANDNENLKEQFLTATLLVSLEGNKNRISVSVNSASLGNQGSANLEVYSGASCVGTPIFSENRIVASTSKTFILPEIGTYSVKASGGTASACSNPAIVLSESKRSSACTVNFTTVDCL</sequence>
<name>M6CJD7_9LEPT</name>